<feature type="domain" description="NADH:ubiquinone oxidoreductase 30kDa subunit" evidence="6">
    <location>
        <begin position="46"/>
        <end position="196"/>
    </location>
</feature>
<comment type="subunit">
    <text evidence="3">NDH-1 is composed of 14 different subunits. Subunits NuoB, C, D, E, F, and G constitute the peripheral sector of the complex.</text>
</comment>
<dbReference type="GO" id="GO:0050136">
    <property type="term" value="F:NADH dehydrogenase (quinone) (non-electrogenic) activity"/>
    <property type="evidence" value="ECO:0007669"/>
    <property type="project" value="UniProtKB-EC"/>
</dbReference>
<dbReference type="InterPro" id="IPR001268">
    <property type="entry name" value="NADH_UbQ_OxRdtase_30kDa_su"/>
</dbReference>
<dbReference type="InterPro" id="IPR037232">
    <property type="entry name" value="NADH_quin_OxRdtase_su_C/D-like"/>
</dbReference>
<keyword evidence="3 5" id="KW-0874">Quinone</keyword>
<keyword evidence="7" id="KW-0560">Oxidoreductase</keyword>
<evidence type="ECO:0000256" key="1">
    <source>
        <dbReference type="ARBA" id="ARBA00007569"/>
    </source>
</evidence>
<dbReference type="SUPFAM" id="SSF143243">
    <property type="entry name" value="Nqo5-like"/>
    <property type="match status" value="1"/>
</dbReference>
<dbReference type="Pfam" id="PF00329">
    <property type="entry name" value="Complex1_30kDa"/>
    <property type="match status" value="1"/>
</dbReference>
<keyword evidence="2 3" id="KW-0813">Transport</keyword>
<dbReference type="EC" id="7.1.1.-" evidence="3"/>
<evidence type="ECO:0000256" key="5">
    <source>
        <dbReference type="RuleBase" id="RU003582"/>
    </source>
</evidence>
<dbReference type="Proteomes" id="UP001432180">
    <property type="component" value="Chromosome"/>
</dbReference>
<evidence type="ECO:0000256" key="3">
    <source>
        <dbReference type="HAMAP-Rule" id="MF_01357"/>
    </source>
</evidence>
<keyword evidence="3 4" id="KW-1278">Translocase</keyword>
<dbReference type="HAMAP" id="MF_01357">
    <property type="entry name" value="NDH1_NuoC"/>
    <property type="match status" value="1"/>
</dbReference>
<proteinExistence type="inferred from homology"/>
<organism evidence="7 8">
    <name type="scientific">Thiorhodovibrio winogradskyi</name>
    <dbReference type="NCBI Taxonomy" id="77007"/>
    <lineage>
        <taxon>Bacteria</taxon>
        <taxon>Pseudomonadati</taxon>
        <taxon>Pseudomonadota</taxon>
        <taxon>Gammaproteobacteria</taxon>
        <taxon>Chromatiales</taxon>
        <taxon>Chromatiaceae</taxon>
        <taxon>Thiorhodovibrio</taxon>
    </lineage>
</organism>
<dbReference type="EMBL" id="CP121472">
    <property type="protein sequence ID" value="WPL16889.1"/>
    <property type="molecule type" value="Genomic_DNA"/>
</dbReference>
<keyword evidence="3 4" id="KW-0520">NAD</keyword>
<evidence type="ECO:0000313" key="7">
    <source>
        <dbReference type="EMBL" id="WPL16889.1"/>
    </source>
</evidence>
<sequence length="243" mass="27277">MNQLADTAPSTSTGDARLDALAESLVESFTTRVQELIRAPGELTLVVTPADLLAVCGELRDGPTFSFEQLIDLCGVDYAAFGQSEWETELASSDGFGRGVDREPDLNLDSDRRFAVVYHLLSVKHNRRLRLRVHVSASSPMVDSVVSLWPVADWFERECFDLFGILFNGHPDLRRILTDYGFVGHPFRKDFPLSGQVEMRYDPEQQRVVYEPVSIEPRVLVPRVIRDDSRYLDEGLTSGEANA</sequence>
<comment type="similarity">
    <text evidence="1 3 4">Belongs to the complex I 30 kDa subunit family.</text>
</comment>
<dbReference type="RefSeq" id="WP_328987418.1">
    <property type="nucleotide sequence ID" value="NZ_CP121472.1"/>
</dbReference>
<dbReference type="PROSITE" id="PS00542">
    <property type="entry name" value="COMPLEX1_30K"/>
    <property type="match status" value="1"/>
</dbReference>
<keyword evidence="3" id="KW-0830">Ubiquinone</keyword>
<protein>
    <recommendedName>
        <fullName evidence="3">NADH-quinone oxidoreductase subunit C</fullName>
        <ecNumber evidence="3">7.1.1.-</ecNumber>
    </recommendedName>
    <alternativeName>
        <fullName evidence="3">NADH dehydrogenase I subunit C</fullName>
    </alternativeName>
    <alternativeName>
        <fullName evidence="3">NDH-1 subunit C</fullName>
    </alternativeName>
</protein>
<evidence type="ECO:0000256" key="2">
    <source>
        <dbReference type="ARBA" id="ARBA00022448"/>
    </source>
</evidence>
<comment type="function">
    <text evidence="3">NDH-1 shuttles electrons from NADH, via FMN and iron-sulfur (Fe-S) centers, to quinones in the respiratory chain. The immediate electron acceptor for the enzyme in this species is believed to be ubiquinone. Couples the redox reaction to proton translocation (for every two electrons transferred, four hydrogen ions are translocated across the cytoplasmic membrane), and thus conserves the redox energy in a proton gradient.</text>
</comment>
<keyword evidence="8" id="KW-1185">Reference proteome</keyword>
<dbReference type="Gene3D" id="3.30.460.80">
    <property type="entry name" value="NADH:ubiquinone oxidoreductase, 30kDa subunit"/>
    <property type="match status" value="1"/>
</dbReference>
<accession>A0ABZ0S9B6</accession>
<keyword evidence="3" id="KW-0472">Membrane</keyword>
<evidence type="ECO:0000313" key="8">
    <source>
        <dbReference type="Proteomes" id="UP001432180"/>
    </source>
</evidence>
<name>A0ABZ0S9B6_9GAMM</name>
<dbReference type="InterPro" id="IPR010218">
    <property type="entry name" value="NADH_DH_suC"/>
</dbReference>
<comment type="catalytic activity">
    <reaction evidence="3 5">
        <text>a quinone + NADH + 5 H(+)(in) = a quinol + NAD(+) + 4 H(+)(out)</text>
        <dbReference type="Rhea" id="RHEA:57888"/>
        <dbReference type="ChEBI" id="CHEBI:15378"/>
        <dbReference type="ChEBI" id="CHEBI:24646"/>
        <dbReference type="ChEBI" id="CHEBI:57540"/>
        <dbReference type="ChEBI" id="CHEBI:57945"/>
        <dbReference type="ChEBI" id="CHEBI:132124"/>
    </reaction>
</comment>
<dbReference type="PANTHER" id="PTHR10884">
    <property type="entry name" value="NADH DEHYDROGENASE UBIQUINONE IRON-SULFUR PROTEIN 3"/>
    <property type="match status" value="1"/>
</dbReference>
<comment type="subcellular location">
    <subcellularLocation>
        <location evidence="3">Cell membrane</location>
        <topology evidence="3">Peripheral membrane protein</topology>
        <orientation evidence="3">Cytoplasmic side</orientation>
    </subcellularLocation>
</comment>
<dbReference type="InterPro" id="IPR020396">
    <property type="entry name" value="NADH_UbQ_OxRdtase_CS"/>
</dbReference>
<evidence type="ECO:0000259" key="6">
    <source>
        <dbReference type="Pfam" id="PF00329"/>
    </source>
</evidence>
<dbReference type="PANTHER" id="PTHR10884:SF14">
    <property type="entry name" value="NADH DEHYDROGENASE [UBIQUINONE] IRON-SULFUR PROTEIN 3, MITOCHONDRIAL"/>
    <property type="match status" value="1"/>
</dbReference>
<evidence type="ECO:0000256" key="4">
    <source>
        <dbReference type="RuleBase" id="RU003456"/>
    </source>
</evidence>
<gene>
    <name evidence="7" type="primary">nuoC1</name>
    <name evidence="3" type="synonym">nuoC</name>
    <name evidence="7" type="ORF">Thiowin_01869</name>
</gene>
<keyword evidence="3" id="KW-1003">Cell membrane</keyword>
<dbReference type="NCBIfam" id="NF004730">
    <property type="entry name" value="PRK06074.1-1"/>
    <property type="match status" value="1"/>
</dbReference>
<reference evidence="7 8" key="1">
    <citation type="journal article" date="2023" name="Microorganisms">
        <title>Thiorhodovibrio frisius and Trv. litoralis spp. nov., Two Novel Members from a Clade of Fastidious Purple Sulfur Bacteria That Exhibit Unique Red-Shifted Light-Harvesting Capabilities.</title>
        <authorList>
            <person name="Methner A."/>
            <person name="Kuzyk S.B."/>
            <person name="Petersen J."/>
            <person name="Bauer S."/>
            <person name="Brinkmann H."/>
            <person name="Sichau K."/>
            <person name="Wanner G."/>
            <person name="Wolf J."/>
            <person name="Neumann-Schaal M."/>
            <person name="Henke P."/>
            <person name="Tank M."/>
            <person name="Sproer C."/>
            <person name="Bunk B."/>
            <person name="Overmann J."/>
        </authorList>
    </citation>
    <scope>NUCLEOTIDE SEQUENCE [LARGE SCALE GENOMIC DNA]</scope>
    <source>
        <strain evidence="7 8">DSM 6702</strain>
    </source>
</reference>